<dbReference type="InterPro" id="IPR013783">
    <property type="entry name" value="Ig-like_fold"/>
</dbReference>
<dbReference type="EMBL" id="JACDQQ010001858">
    <property type="protein sequence ID" value="MBA0087159.1"/>
    <property type="molecule type" value="Genomic_DNA"/>
</dbReference>
<dbReference type="AlphaFoldDB" id="A0A7V8NTB8"/>
<feature type="domain" description="Bacterial Ig-like" evidence="1">
    <location>
        <begin position="105"/>
        <end position="195"/>
    </location>
</feature>
<reference evidence="2" key="1">
    <citation type="submission" date="2020-06" db="EMBL/GenBank/DDBJ databases">
        <title>Legume-microbial interactions unlock mineral nutrients during tropical forest succession.</title>
        <authorList>
            <person name="Epihov D.Z."/>
        </authorList>
    </citation>
    <scope>NUCLEOTIDE SEQUENCE [LARGE SCALE GENOMIC DNA]</scope>
    <source>
        <strain evidence="2">Pan2503</strain>
    </source>
</reference>
<name>A0A7V8NTB8_9BACT</name>
<feature type="domain" description="Bacterial Ig-like" evidence="1">
    <location>
        <begin position="206"/>
        <end position="289"/>
    </location>
</feature>
<dbReference type="Proteomes" id="UP000567293">
    <property type="component" value="Unassembled WGS sequence"/>
</dbReference>
<keyword evidence="3" id="KW-1185">Reference proteome</keyword>
<protein>
    <submittedName>
        <fullName evidence="2">Ig-like domain repeat protein</fullName>
    </submittedName>
</protein>
<dbReference type="InterPro" id="IPR032109">
    <property type="entry name" value="Big_3_5"/>
</dbReference>
<dbReference type="Pfam" id="PF16640">
    <property type="entry name" value="Big_3_5"/>
    <property type="match status" value="3"/>
</dbReference>
<evidence type="ECO:0000313" key="2">
    <source>
        <dbReference type="EMBL" id="MBA0087159.1"/>
    </source>
</evidence>
<accession>A0A7V8NTB8</accession>
<feature type="domain" description="Bacterial Ig-like" evidence="1">
    <location>
        <begin position="1"/>
        <end position="83"/>
    </location>
</feature>
<evidence type="ECO:0000259" key="1">
    <source>
        <dbReference type="Pfam" id="PF16640"/>
    </source>
</evidence>
<proteinExistence type="predicted"/>
<comment type="caution">
    <text evidence="2">The sequence shown here is derived from an EMBL/GenBank/DDBJ whole genome shotgun (WGS) entry which is preliminary data.</text>
</comment>
<sequence length="457" mass="44974">SITHGQPVSVSVSVSATSASGMPTGNVALLAGSQAINIGNLITGTVSAAVTTFPGGSYSVAAAYGGDGTFGSSVSNAVPVNVTAEPSTTTLSTQVLSSVGRLGPGTTTTYSAPLFLQAGVVGASGQGNASGTLAISDTFAVNTTTVVTSALNSRGGAFITDTSPLAIGTHVLSASYSGDSSFLPSTSAPVTLTVTKGPTQVFLFAPKAALPNTPVPLEADVFPTLGLASPTGTVQFSVGGVALGSPVQVQSPFVLLTTQLQNGTNSITAAYSGDSNFNGSVSTASVVFVGNPDFQIGVNPGTLAVTTAAAGKGTLLLSPGSGLGFTGSVTMSCSGLPAGAACSFQPQPAVLDGFNDTAVALTITESSSHAFLHVTPYPSEPLTPITAASVLLLILLRERRLRRACAYVVLLCALGMVLGCGSGPSFSSTPTVVTITVAGGSGSAAVSHSVQIAVTFN</sequence>
<dbReference type="Gene3D" id="2.60.40.10">
    <property type="entry name" value="Immunoglobulins"/>
    <property type="match status" value="3"/>
</dbReference>
<feature type="non-terminal residue" evidence="2">
    <location>
        <position position="1"/>
    </location>
</feature>
<evidence type="ECO:0000313" key="3">
    <source>
        <dbReference type="Proteomes" id="UP000567293"/>
    </source>
</evidence>
<gene>
    <name evidence="2" type="ORF">HRJ53_19415</name>
</gene>
<organism evidence="2 3">
    <name type="scientific">Candidatus Acidiferrum panamense</name>
    <dbReference type="NCBI Taxonomy" id="2741543"/>
    <lineage>
        <taxon>Bacteria</taxon>
        <taxon>Pseudomonadati</taxon>
        <taxon>Acidobacteriota</taxon>
        <taxon>Terriglobia</taxon>
        <taxon>Candidatus Acidiferrales</taxon>
        <taxon>Candidatus Acidiferrum</taxon>
    </lineage>
</organism>